<gene>
    <name evidence="2" type="ORF">HCR_16250</name>
</gene>
<evidence type="ECO:0000259" key="1">
    <source>
        <dbReference type="Pfam" id="PF01832"/>
    </source>
</evidence>
<dbReference type="Pfam" id="PF01832">
    <property type="entry name" value="Glucosaminidase"/>
    <property type="match status" value="1"/>
</dbReference>
<dbReference type="PANTHER" id="PTHR40572:SF1">
    <property type="entry name" value="PROTEIN BAX"/>
    <property type="match status" value="1"/>
</dbReference>
<evidence type="ECO:0000313" key="2">
    <source>
        <dbReference type="EMBL" id="BDY13313.1"/>
    </source>
</evidence>
<feature type="domain" description="Mannosyl-glycoprotein endo-beta-N-acetylglucosamidase-like" evidence="1">
    <location>
        <begin position="158"/>
        <end position="291"/>
    </location>
</feature>
<dbReference type="EMBL" id="AP027370">
    <property type="protein sequence ID" value="BDY13313.1"/>
    <property type="molecule type" value="Genomic_DNA"/>
</dbReference>
<reference evidence="2 3" key="1">
    <citation type="submission" date="2023-03" db="EMBL/GenBank/DDBJ databases">
        <title>Description of Hydrogenimonas sp. ISO32.</title>
        <authorList>
            <person name="Mino S."/>
            <person name="Fukazawa S."/>
            <person name="Sawabe T."/>
        </authorList>
    </citation>
    <scope>NUCLEOTIDE SEQUENCE [LARGE SCALE GENOMIC DNA]</scope>
    <source>
        <strain evidence="2 3">ISO32</strain>
    </source>
</reference>
<dbReference type="InterPro" id="IPR002901">
    <property type="entry name" value="MGlyc_endo_b_GlcNAc-like_dom"/>
</dbReference>
<evidence type="ECO:0000313" key="3">
    <source>
        <dbReference type="Proteomes" id="UP001321445"/>
    </source>
</evidence>
<protein>
    <submittedName>
        <fullName evidence="2">Glucosaminidase</fullName>
    </submittedName>
</protein>
<dbReference type="InterPro" id="IPR053195">
    <property type="entry name" value="Bax-like"/>
</dbReference>
<dbReference type="Proteomes" id="UP001321445">
    <property type="component" value="Chromosome"/>
</dbReference>
<dbReference type="PANTHER" id="PTHR40572">
    <property type="entry name" value="PROTEIN BAX"/>
    <property type="match status" value="1"/>
</dbReference>
<dbReference type="Gene3D" id="1.10.530.10">
    <property type="match status" value="1"/>
</dbReference>
<keyword evidence="3" id="KW-1185">Reference proteome</keyword>
<organism evidence="2 3">
    <name type="scientific">Hydrogenimonas cancrithermarum</name>
    <dbReference type="NCBI Taxonomy" id="2993563"/>
    <lineage>
        <taxon>Bacteria</taxon>
        <taxon>Pseudomonadati</taxon>
        <taxon>Campylobacterota</taxon>
        <taxon>Epsilonproteobacteria</taxon>
        <taxon>Campylobacterales</taxon>
        <taxon>Hydrogenimonadaceae</taxon>
        <taxon>Hydrogenimonas</taxon>
    </lineage>
</organism>
<sequence>MTRRLALFSLILLFYAGCESKVEKKETPKEPSFIRYTVKSYQQTMQILDNLGYTDEAFRKGMKTIPRIVITHISKRWGEKADKIPVPLKKSIFLRLLASEALMANEEVQKEREKLLKIYGELKKGPISRSDTKWLRQLALKYKVLKEKNESLTPKKLDELLKRVDIIPPTLILAQGAVESGWGTSRFAVEGNALFGQWSFSDTALKPKEQRSHLGNYGLATFDSPLDSIRSYLLNLNTHPAYRRFRELRARLRKENRPLTGMALIHTLDHYSERKEAYVEDLIKLIRTNNLAWLDRAKLQTNRPVVIHPDA</sequence>
<proteinExistence type="predicted"/>
<name>A0ABN6WXF2_9BACT</name>
<dbReference type="RefSeq" id="WP_286336269.1">
    <property type="nucleotide sequence ID" value="NZ_AP027370.1"/>
</dbReference>
<accession>A0ABN6WXF2</accession>